<name>A0A1Y5P5X8_9MICO</name>
<gene>
    <name evidence="1" type="ORF">MIPYR_50180</name>
</gene>
<accession>A0A1Y5P5X8</accession>
<dbReference type="EMBL" id="FLQR01000009">
    <property type="protein sequence ID" value="SBS74084.1"/>
    <property type="molecule type" value="Genomic_DNA"/>
</dbReference>
<dbReference type="RefSeq" id="WP_295577083.1">
    <property type="nucleotide sequence ID" value="NZ_FLQR01000009.1"/>
</dbReference>
<evidence type="ECO:0000313" key="1">
    <source>
        <dbReference type="EMBL" id="SBS74084.1"/>
    </source>
</evidence>
<sequence length="115" mass="12265">MSPQQSHFTTTPVRQVAACMCARGGACSTFAPGHAVHLIQSRLVSATPAEWVDALVGERHDDGTIIVHTLDGERIELWNGAGATDAVQPGAPVAFHPRYHVLTIGARQFNALRLG</sequence>
<dbReference type="AlphaFoldDB" id="A0A1Y5P5X8"/>
<reference evidence="1" key="1">
    <citation type="submission" date="2016-03" db="EMBL/GenBank/DDBJ databases">
        <authorList>
            <person name="Ploux O."/>
        </authorList>
    </citation>
    <scope>NUCLEOTIDE SEQUENCE</scope>
    <source>
        <strain evidence="1">UC1</strain>
    </source>
</reference>
<proteinExistence type="predicted"/>
<organism evidence="1">
    <name type="scientific">uncultured Microbacterium sp</name>
    <dbReference type="NCBI Taxonomy" id="191216"/>
    <lineage>
        <taxon>Bacteria</taxon>
        <taxon>Bacillati</taxon>
        <taxon>Actinomycetota</taxon>
        <taxon>Actinomycetes</taxon>
        <taxon>Micrococcales</taxon>
        <taxon>Microbacteriaceae</taxon>
        <taxon>Microbacterium</taxon>
        <taxon>environmental samples</taxon>
    </lineage>
</organism>
<protein>
    <submittedName>
        <fullName evidence="1">Uncharacterized protein</fullName>
    </submittedName>
</protein>